<dbReference type="InterPro" id="IPR013766">
    <property type="entry name" value="Thioredoxin_domain"/>
</dbReference>
<accession>A0A137RHL5</accession>
<reference evidence="3" key="1">
    <citation type="submission" date="2014-10" db="EMBL/GenBank/DDBJ databases">
        <title>Genome sequencing of Vitellibacter sp. D-24.</title>
        <authorList>
            <person name="Thevarajoo S."/>
            <person name="Selvaratnam C."/>
            <person name="Goh K.M."/>
            <person name="Chong C.S."/>
        </authorList>
    </citation>
    <scope>NUCLEOTIDE SEQUENCE [LARGE SCALE GENOMIC DNA]</scope>
    <source>
        <strain evidence="3">D-24</strain>
    </source>
</reference>
<evidence type="ECO:0000313" key="3">
    <source>
        <dbReference type="Proteomes" id="UP000070138"/>
    </source>
</evidence>
<evidence type="ECO:0000259" key="1">
    <source>
        <dbReference type="Pfam" id="PF00085"/>
    </source>
</evidence>
<dbReference type="EMBL" id="JRWG01000004">
    <property type="protein sequence ID" value="KXN98988.1"/>
    <property type="molecule type" value="Genomic_DNA"/>
</dbReference>
<dbReference type="Gene3D" id="3.40.30.10">
    <property type="entry name" value="Glutaredoxin"/>
    <property type="match status" value="1"/>
</dbReference>
<dbReference type="Pfam" id="PF00085">
    <property type="entry name" value="Thioredoxin"/>
    <property type="match status" value="1"/>
</dbReference>
<gene>
    <name evidence="2" type="ORF">LS48_07860</name>
</gene>
<protein>
    <recommendedName>
        <fullName evidence="1">Thioredoxin domain-containing protein</fullName>
    </recommendedName>
</protein>
<dbReference type="AlphaFoldDB" id="A0A137RHL5"/>
<dbReference type="InterPro" id="IPR036249">
    <property type="entry name" value="Thioredoxin-like_sf"/>
</dbReference>
<dbReference type="PANTHER" id="PTHR10438:SF468">
    <property type="entry name" value="THIOREDOXIN-1-RELATED"/>
    <property type="match status" value="1"/>
</dbReference>
<dbReference type="PANTHER" id="PTHR10438">
    <property type="entry name" value="THIOREDOXIN"/>
    <property type="match status" value="1"/>
</dbReference>
<dbReference type="RefSeq" id="WP_062621720.1">
    <property type="nucleotide sequence ID" value="NZ_JRWG01000004.1"/>
</dbReference>
<dbReference type="Proteomes" id="UP000070138">
    <property type="component" value="Unassembled WGS sequence"/>
</dbReference>
<name>A0A137RHL5_9FLAO</name>
<feature type="domain" description="Thioredoxin" evidence="1">
    <location>
        <begin position="7"/>
        <end position="85"/>
    </location>
</feature>
<organism evidence="2 3">
    <name type="scientific">Aequorivita aquimaris</name>
    <dbReference type="NCBI Taxonomy" id="1548749"/>
    <lineage>
        <taxon>Bacteria</taxon>
        <taxon>Pseudomonadati</taxon>
        <taxon>Bacteroidota</taxon>
        <taxon>Flavobacteriia</taxon>
        <taxon>Flavobacteriales</taxon>
        <taxon>Flavobacteriaceae</taxon>
        <taxon>Aequorivita</taxon>
    </lineage>
</organism>
<dbReference type="InterPro" id="IPR050620">
    <property type="entry name" value="Thioredoxin_H-type-like"/>
</dbReference>
<dbReference type="STRING" id="1548749.LS48_07860"/>
<reference evidence="2 3" key="2">
    <citation type="journal article" date="2016" name="Int. J. Syst. Evol. Microbiol.">
        <title>Vitellibacter aquimaris sp. nov., a marine bacterium isolated from seawater.</title>
        <authorList>
            <person name="Thevarajoo S."/>
            <person name="Selvaratnam C."/>
            <person name="Goh K.M."/>
            <person name="Hong K.W."/>
            <person name="Chan X.Y."/>
            <person name="Chan K.G."/>
            <person name="Chong C.S."/>
        </authorList>
    </citation>
    <scope>NUCLEOTIDE SEQUENCE [LARGE SCALE GENOMIC DNA]</scope>
    <source>
        <strain evidence="2 3">D-24</strain>
    </source>
</reference>
<sequence>MNIEALKKLITQETAVAVYFSSPHCGVCEALRPKVEALFIEKFPAVRFIHIKIDKLLGISGEFGVFAAPTLLVFFEGKEFLRKVRLMGIQELQDKIERPYKMIF</sequence>
<dbReference type="OrthoDB" id="411356at2"/>
<dbReference type="SUPFAM" id="SSF52833">
    <property type="entry name" value="Thioredoxin-like"/>
    <property type="match status" value="1"/>
</dbReference>
<dbReference type="CDD" id="cd02947">
    <property type="entry name" value="TRX_family"/>
    <property type="match status" value="1"/>
</dbReference>
<keyword evidence="3" id="KW-1185">Reference proteome</keyword>
<proteinExistence type="predicted"/>
<comment type="caution">
    <text evidence="2">The sequence shown here is derived from an EMBL/GenBank/DDBJ whole genome shotgun (WGS) entry which is preliminary data.</text>
</comment>
<evidence type="ECO:0000313" key="2">
    <source>
        <dbReference type="EMBL" id="KXN98988.1"/>
    </source>
</evidence>